<feature type="domain" description="NAD-dependent epimerase/dehydratase" evidence="2">
    <location>
        <begin position="1"/>
        <end position="173"/>
    </location>
</feature>
<dbReference type="PANTHER" id="PTHR43000">
    <property type="entry name" value="DTDP-D-GLUCOSE 4,6-DEHYDRATASE-RELATED"/>
    <property type="match status" value="1"/>
</dbReference>
<organism evidence="3 4">
    <name type="scientific">Candidatus Liptonbacteria bacterium GWB1_49_6</name>
    <dbReference type="NCBI Taxonomy" id="1798644"/>
    <lineage>
        <taxon>Bacteria</taxon>
        <taxon>Candidatus Liptoniibacteriota</taxon>
    </lineage>
</organism>
<evidence type="ECO:0000259" key="2">
    <source>
        <dbReference type="Pfam" id="PF01370"/>
    </source>
</evidence>
<feature type="non-terminal residue" evidence="3">
    <location>
        <position position="1"/>
    </location>
</feature>
<proteinExistence type="inferred from homology"/>
<dbReference type="STRING" id="1798644.A2122_01965"/>
<dbReference type="InterPro" id="IPR036291">
    <property type="entry name" value="NAD(P)-bd_dom_sf"/>
</dbReference>
<name>A0A1G2C659_9BACT</name>
<dbReference type="Gene3D" id="3.40.50.720">
    <property type="entry name" value="NAD(P)-binding Rossmann-like Domain"/>
    <property type="match status" value="1"/>
</dbReference>
<evidence type="ECO:0000256" key="1">
    <source>
        <dbReference type="ARBA" id="ARBA00007637"/>
    </source>
</evidence>
<protein>
    <recommendedName>
        <fullName evidence="2">NAD-dependent epimerase/dehydratase domain-containing protein</fullName>
    </recommendedName>
</protein>
<evidence type="ECO:0000313" key="3">
    <source>
        <dbReference type="EMBL" id="OGY96885.1"/>
    </source>
</evidence>
<dbReference type="EMBL" id="MHKU01000018">
    <property type="protein sequence ID" value="OGY96885.1"/>
    <property type="molecule type" value="Genomic_DNA"/>
</dbReference>
<dbReference type="Pfam" id="PF01370">
    <property type="entry name" value="Epimerase"/>
    <property type="match status" value="1"/>
</dbReference>
<comment type="caution">
    <text evidence="3">The sequence shown here is derived from an EMBL/GenBank/DDBJ whole genome shotgun (WGS) entry which is preliminary data.</text>
</comment>
<evidence type="ECO:0000313" key="4">
    <source>
        <dbReference type="Proteomes" id="UP000176648"/>
    </source>
</evidence>
<reference evidence="3 4" key="1">
    <citation type="journal article" date="2016" name="Nat. Commun.">
        <title>Thousands of microbial genomes shed light on interconnected biogeochemical processes in an aquifer system.</title>
        <authorList>
            <person name="Anantharaman K."/>
            <person name="Brown C.T."/>
            <person name="Hug L.A."/>
            <person name="Sharon I."/>
            <person name="Castelle C.J."/>
            <person name="Probst A.J."/>
            <person name="Thomas B.C."/>
            <person name="Singh A."/>
            <person name="Wilkins M.J."/>
            <person name="Karaoz U."/>
            <person name="Brodie E.L."/>
            <person name="Williams K.H."/>
            <person name="Hubbard S.S."/>
            <person name="Banfield J.F."/>
        </authorList>
    </citation>
    <scope>NUCLEOTIDE SEQUENCE [LARGE SCALE GENOMIC DNA]</scope>
</reference>
<dbReference type="Proteomes" id="UP000176648">
    <property type="component" value="Unassembled WGS sequence"/>
</dbReference>
<dbReference type="Gene3D" id="3.90.25.10">
    <property type="entry name" value="UDP-galactose 4-epimerase, domain 1"/>
    <property type="match status" value="1"/>
</dbReference>
<dbReference type="InterPro" id="IPR001509">
    <property type="entry name" value="Epimerase_deHydtase"/>
</dbReference>
<dbReference type="SUPFAM" id="SSF51735">
    <property type="entry name" value="NAD(P)-binding Rossmann-fold domains"/>
    <property type="match status" value="1"/>
</dbReference>
<accession>A0A1G2C659</accession>
<comment type="similarity">
    <text evidence="1">Belongs to the NAD(P)-dependent epimerase/dehydratase family.</text>
</comment>
<gene>
    <name evidence="3" type="ORF">A2122_01965</name>
</gene>
<sequence length="243" mass="27418">VFQKFKPEYVYHFAFFVLVPRSTENPLLDMPSISGSLNLLKNAKDSHVKKVIFSSSGFLYGNTKNLPAKETEAIAPISPYIVSKHAVEEYLSFFRSAHKLHSVVLRYAAVYGPRQVTGAMADYIRHLAQGKQAVMWGDGKKTRDYVYIDDVVKANILALRVPQDHPNPVFNVGTGIETSLNVLYGEIATLLGKPARSIYLPDRSGEQVFYSLDAGKIRRELKWRPSVSLDRGLKKVLEYQRLI</sequence>
<dbReference type="AlphaFoldDB" id="A0A1G2C659"/>